<dbReference type="PANTHER" id="PTHR43811:SF19">
    <property type="entry name" value="39 KDA FK506-BINDING NUCLEAR PROTEIN"/>
    <property type="match status" value="1"/>
</dbReference>
<keyword evidence="7" id="KW-0732">Signal</keyword>
<evidence type="ECO:0000259" key="8">
    <source>
        <dbReference type="PROSITE" id="PS50059"/>
    </source>
</evidence>
<dbReference type="GO" id="GO:0003755">
    <property type="term" value="F:peptidyl-prolyl cis-trans isomerase activity"/>
    <property type="evidence" value="ECO:0007669"/>
    <property type="project" value="UniProtKB-UniRule"/>
</dbReference>
<evidence type="ECO:0000256" key="1">
    <source>
        <dbReference type="ARBA" id="ARBA00000971"/>
    </source>
</evidence>
<feature type="domain" description="PPIase FKBP-type" evidence="8">
    <location>
        <begin position="103"/>
        <end position="203"/>
    </location>
</feature>
<evidence type="ECO:0000256" key="7">
    <source>
        <dbReference type="SAM" id="SignalP"/>
    </source>
</evidence>
<dbReference type="SUPFAM" id="SSF54534">
    <property type="entry name" value="FKBP-like"/>
    <property type="match status" value="1"/>
</dbReference>
<dbReference type="InterPro" id="IPR001179">
    <property type="entry name" value="PPIase_FKBP_dom"/>
</dbReference>
<organism evidence="9 10">
    <name type="scientific">Phocaeicola barnesiae</name>
    <dbReference type="NCBI Taxonomy" id="376804"/>
    <lineage>
        <taxon>Bacteria</taxon>
        <taxon>Pseudomonadati</taxon>
        <taxon>Bacteroidota</taxon>
        <taxon>Bacteroidia</taxon>
        <taxon>Bacteroidales</taxon>
        <taxon>Bacteroidaceae</taxon>
        <taxon>Phocaeicola</taxon>
    </lineage>
</organism>
<dbReference type="Proteomes" id="UP001204579">
    <property type="component" value="Unassembled WGS sequence"/>
</dbReference>
<name>A0AAW5NAI4_9BACT</name>
<evidence type="ECO:0000256" key="6">
    <source>
        <dbReference type="RuleBase" id="RU003915"/>
    </source>
</evidence>
<evidence type="ECO:0000313" key="9">
    <source>
        <dbReference type="EMBL" id="MCR8874725.1"/>
    </source>
</evidence>
<evidence type="ECO:0000256" key="4">
    <source>
        <dbReference type="ARBA" id="ARBA00023235"/>
    </source>
</evidence>
<feature type="signal peptide" evidence="7">
    <location>
        <begin position="1"/>
        <end position="23"/>
    </location>
</feature>
<proteinExistence type="inferred from homology"/>
<feature type="chain" id="PRO_5043902217" description="Peptidyl-prolyl cis-trans isomerase" evidence="7">
    <location>
        <begin position="24"/>
        <end position="218"/>
    </location>
</feature>
<keyword evidence="10" id="KW-1185">Reference proteome</keyword>
<keyword evidence="4 5" id="KW-0413">Isomerase</keyword>
<comment type="caution">
    <text evidence="9">The sequence shown here is derived from an EMBL/GenBank/DDBJ whole genome shotgun (WGS) entry which is preliminary data.</text>
</comment>
<sequence>MSKQILWLVALLLTFSVGFSSCAEDTPTADPYENWQARNEHYIDSIAAVATTNASGNWERVLNYKLQSQNQGTSLGGDFDVNQYVYMEVLEPAEEGGIAPLFTDSVSVYYRGELINGEVFDQSYTGDLDTEVHEPTTFALQATTTNGLTDGLIVGWVTALQQMKEGMRVRLYIPANLGYGSQSKTSIPAYSTLIFDLKLEKVIHPIGPDDRSRALQEE</sequence>
<keyword evidence="3 5" id="KW-0697">Rotamase</keyword>
<dbReference type="AlphaFoldDB" id="A0AAW5NAI4"/>
<dbReference type="InterPro" id="IPR046357">
    <property type="entry name" value="PPIase_dom_sf"/>
</dbReference>
<reference evidence="9 10" key="1">
    <citation type="submission" date="2022-08" db="EMBL/GenBank/DDBJ databases">
        <authorList>
            <person name="Zeman M."/>
            <person name="Kubasova T."/>
        </authorList>
    </citation>
    <scope>NUCLEOTIDE SEQUENCE [LARGE SCALE GENOMIC DNA]</scope>
    <source>
        <strain evidence="9 10">ET62</strain>
    </source>
</reference>
<evidence type="ECO:0000256" key="2">
    <source>
        <dbReference type="ARBA" id="ARBA00006577"/>
    </source>
</evidence>
<comment type="similarity">
    <text evidence="2 6">Belongs to the FKBP-type PPIase family.</text>
</comment>
<dbReference type="EC" id="5.2.1.8" evidence="6"/>
<dbReference type="Pfam" id="PF00254">
    <property type="entry name" value="FKBP_C"/>
    <property type="match status" value="1"/>
</dbReference>
<evidence type="ECO:0000256" key="5">
    <source>
        <dbReference type="PROSITE-ProRule" id="PRU00277"/>
    </source>
</evidence>
<accession>A0AAW5NAI4</accession>
<dbReference type="PROSITE" id="PS51257">
    <property type="entry name" value="PROKAR_LIPOPROTEIN"/>
    <property type="match status" value="1"/>
</dbReference>
<dbReference type="Gene3D" id="3.10.50.40">
    <property type="match status" value="1"/>
</dbReference>
<evidence type="ECO:0000256" key="3">
    <source>
        <dbReference type="ARBA" id="ARBA00023110"/>
    </source>
</evidence>
<dbReference type="EMBL" id="JANRHJ010000013">
    <property type="protein sequence ID" value="MCR8874725.1"/>
    <property type="molecule type" value="Genomic_DNA"/>
</dbReference>
<dbReference type="RefSeq" id="WP_235301047.1">
    <property type="nucleotide sequence ID" value="NZ_DEQE01000025.1"/>
</dbReference>
<comment type="catalytic activity">
    <reaction evidence="1 5 6">
        <text>[protein]-peptidylproline (omega=180) = [protein]-peptidylproline (omega=0)</text>
        <dbReference type="Rhea" id="RHEA:16237"/>
        <dbReference type="Rhea" id="RHEA-COMP:10747"/>
        <dbReference type="Rhea" id="RHEA-COMP:10748"/>
        <dbReference type="ChEBI" id="CHEBI:83833"/>
        <dbReference type="ChEBI" id="CHEBI:83834"/>
        <dbReference type="EC" id="5.2.1.8"/>
    </reaction>
</comment>
<evidence type="ECO:0000313" key="10">
    <source>
        <dbReference type="Proteomes" id="UP001204579"/>
    </source>
</evidence>
<dbReference type="PANTHER" id="PTHR43811">
    <property type="entry name" value="FKBP-TYPE PEPTIDYL-PROLYL CIS-TRANS ISOMERASE FKPA"/>
    <property type="match status" value="1"/>
</dbReference>
<dbReference type="PROSITE" id="PS50059">
    <property type="entry name" value="FKBP_PPIASE"/>
    <property type="match status" value="1"/>
</dbReference>
<protein>
    <recommendedName>
        <fullName evidence="6">Peptidyl-prolyl cis-trans isomerase</fullName>
        <ecNumber evidence="6">5.2.1.8</ecNumber>
    </recommendedName>
</protein>
<gene>
    <name evidence="9" type="ORF">NW209_12005</name>
</gene>